<dbReference type="RefSeq" id="WP_023843856.1">
    <property type="nucleotide sequence ID" value="NZ_AZAJ01000001.1"/>
</dbReference>
<reference evidence="3 4" key="1">
    <citation type="submission" date="2013-08" db="EMBL/GenBank/DDBJ databases">
        <authorList>
            <consortium name="DOE Joint Genome Institute"/>
            <person name="Eisen J."/>
            <person name="Huntemann M."/>
            <person name="Han J."/>
            <person name="Chen A."/>
            <person name="Kyrpides N."/>
            <person name="Mavromatis K."/>
            <person name="Markowitz V."/>
            <person name="Palaniappan K."/>
            <person name="Ivanova N."/>
            <person name="Schaumberg A."/>
            <person name="Pati A."/>
            <person name="Liolios K."/>
            <person name="Nordberg H.P."/>
            <person name="Cantor M.N."/>
            <person name="Hua S.X."/>
            <person name="Woyke T."/>
        </authorList>
    </citation>
    <scope>NUCLEOTIDE SEQUENCE [LARGE SCALE GENOMIC DNA]</scope>
    <source>
        <strain evidence="3 4">DSM 2278</strain>
    </source>
</reference>
<evidence type="ECO:0000256" key="1">
    <source>
        <dbReference type="SAM" id="Coils"/>
    </source>
</evidence>
<name>W9DMH0_METTI</name>
<evidence type="ECO:0000256" key="2">
    <source>
        <dbReference type="SAM" id="MobiDB-lite"/>
    </source>
</evidence>
<keyword evidence="4" id="KW-1185">Reference proteome</keyword>
<feature type="region of interest" description="Disordered" evidence="2">
    <location>
        <begin position="527"/>
        <end position="561"/>
    </location>
</feature>
<feature type="coiled-coil region" evidence="1">
    <location>
        <begin position="119"/>
        <end position="160"/>
    </location>
</feature>
<dbReference type="EMBL" id="AZAJ01000001">
    <property type="protein sequence ID" value="ETA66719.1"/>
    <property type="molecule type" value="Genomic_DNA"/>
</dbReference>
<dbReference type="OrthoDB" id="125829at2157"/>
<feature type="coiled-coil region" evidence="1">
    <location>
        <begin position="344"/>
        <end position="396"/>
    </location>
</feature>
<dbReference type="Proteomes" id="UP000019483">
    <property type="component" value="Unassembled WGS sequence"/>
</dbReference>
<organism evidence="3 4">
    <name type="scientific">Methanolobus tindarius DSM 2278</name>
    <dbReference type="NCBI Taxonomy" id="1090322"/>
    <lineage>
        <taxon>Archaea</taxon>
        <taxon>Methanobacteriati</taxon>
        <taxon>Methanobacteriota</taxon>
        <taxon>Stenosarchaea group</taxon>
        <taxon>Methanomicrobia</taxon>
        <taxon>Methanosarcinales</taxon>
        <taxon>Methanosarcinaceae</taxon>
        <taxon>Methanolobus</taxon>
    </lineage>
</organism>
<feature type="region of interest" description="Disordered" evidence="2">
    <location>
        <begin position="428"/>
        <end position="448"/>
    </location>
</feature>
<feature type="compositionally biased region" description="Polar residues" evidence="2">
    <location>
        <begin position="439"/>
        <end position="448"/>
    </location>
</feature>
<dbReference type="STRING" id="1090322.MettiDRAFT_0119"/>
<evidence type="ECO:0000313" key="3">
    <source>
        <dbReference type="EMBL" id="ETA66719.1"/>
    </source>
</evidence>
<protein>
    <submittedName>
        <fullName evidence="3">Uncharacterized protein</fullName>
    </submittedName>
</protein>
<gene>
    <name evidence="3" type="ORF">MettiDRAFT_0119</name>
</gene>
<comment type="caution">
    <text evidence="3">The sequence shown here is derived from an EMBL/GenBank/DDBJ whole genome shotgun (WGS) entry which is preliminary data.</text>
</comment>
<sequence>MDDEICTMEKCDTEIMDTEVSQSSSRDYDMEISEDEKASDSTGSMEDPKTYVEDITDDNLKQTGKADAEIGNSENIMDDSSAHSERPVPAGAKSLIIVDDNSVLRKKRDKGIHVASDIKSDLELANSELVTRLEDAESRYNELETRLFMFEEKFNDMQKKMTDELESSGDKLSTLESDLYSKAHESDYKRLRQDFDLFSKRLRRVVQAEDSVNAESLDPTKVPSDVLEITYAKTLNDILNAMIAIYGERESFDMVETARDSVREFSAGVDFFRFENEAFIVRGLSDAISSKIVSVKQIHGTYVELFKMLSQYVPNYNSQDFRSFVETGSREYTIEKVVAHEKHLDRIVSDLTEHKGELDNLTENVSFMAELQNNQLEEAASNTQQLEEIMEQIKSIAKAVNLHTKAITKLNRTLKELDFTESVAAAAEKSSEELADSPIPTQESDAPNASKEQIMAIAGEIESFKVVVGGMFNSLQEQLHIHIPGYEESFIHDYPDEQIVPQTEVSMQDNAIEDVFPEDSTDINSQADQLEQEEFLPEPSEVTPEPDQIFEEQSPAQAETAELTPEPLNLEDFAPDQDNLVPEAESMPVDFGSLEVVPDEVPLDLESLDLSPDDISVDFESSEDVAEEVPLDLESLDLSPDAAPVDFESSEDVAEEVPLDLESLDLSPDEVPVDFDSPEVVAEEVPLDLESLDLSPDEVPVDFESSEVVPEEVPLDLDSLDLSPAEVPVDFESSEVVPEEVPLDLDSLDLSPAEVPVDFESPEVFPEEVPLDLESLDLSPDEILENSKGLTLSEADIVTEEAPEQPQPIRLKDMPIEEVIIGQLSIAGSATLKQLEKQIKSSGYPIDFEKLSLVMGYLEQEQMVDTVKKGRYTFYSVAGTVNV</sequence>
<feature type="region of interest" description="Disordered" evidence="2">
    <location>
        <begin position="1"/>
        <end position="67"/>
    </location>
</feature>
<dbReference type="AlphaFoldDB" id="W9DMH0"/>
<accession>W9DMH0</accession>
<evidence type="ECO:0000313" key="4">
    <source>
        <dbReference type="Proteomes" id="UP000019483"/>
    </source>
</evidence>
<keyword evidence="1" id="KW-0175">Coiled coil</keyword>
<proteinExistence type="predicted"/>
<feature type="compositionally biased region" description="Basic and acidic residues" evidence="2">
    <location>
        <begin position="46"/>
        <end position="67"/>
    </location>
</feature>